<organism evidence="3 4">
    <name type="scientific">Vitis vinifera</name>
    <name type="common">Grape</name>
    <dbReference type="NCBI Taxonomy" id="29760"/>
    <lineage>
        <taxon>Eukaryota</taxon>
        <taxon>Viridiplantae</taxon>
        <taxon>Streptophyta</taxon>
        <taxon>Embryophyta</taxon>
        <taxon>Tracheophyta</taxon>
        <taxon>Spermatophyta</taxon>
        <taxon>Magnoliopsida</taxon>
        <taxon>eudicotyledons</taxon>
        <taxon>Gunneridae</taxon>
        <taxon>Pentapetalae</taxon>
        <taxon>rosids</taxon>
        <taxon>Vitales</taxon>
        <taxon>Vitaceae</taxon>
        <taxon>Viteae</taxon>
        <taxon>Vitis</taxon>
    </lineage>
</organism>
<dbReference type="EMBL" id="QGNW01000079">
    <property type="protein sequence ID" value="RVX00757.1"/>
    <property type="molecule type" value="Genomic_DNA"/>
</dbReference>
<dbReference type="Pfam" id="PF13041">
    <property type="entry name" value="PPR_2"/>
    <property type="match status" value="1"/>
</dbReference>
<dbReference type="Gene3D" id="1.25.40.10">
    <property type="entry name" value="Tetratricopeptide repeat domain"/>
    <property type="match status" value="2"/>
</dbReference>
<evidence type="ECO:0000313" key="4">
    <source>
        <dbReference type="Proteomes" id="UP000288805"/>
    </source>
</evidence>
<gene>
    <name evidence="3" type="primary">PCMP-E90_0</name>
    <name evidence="3" type="ORF">CK203_026481</name>
</gene>
<dbReference type="InterPro" id="IPR002885">
    <property type="entry name" value="PPR_rpt"/>
</dbReference>
<dbReference type="AlphaFoldDB" id="A0A438IVK9"/>
<sequence length="406" mass="44690">MMRELKGMESMSSSRLLMELGGAAFRGSLPTLSTSWCVACPYETGEVEGLGCDVGVAVVPFHVCIKGRTCIPEVHSFLVEAGIPWLLATWRFRGYLDPQDVIFFPESSRFLKQGLHLSFIFSLSSVHVISPFKGLLKMLFPTDDANVGDGFPPRPLFLPEMEIEPSGKRLLPFSCKKMLGPTVRTHHPKFKGAARAIVLIPGYHGSWWLADPSEDASTWANGERPHGDFGRDTTVSGSALLDMYAKCCVQNDDPSGVGTATLDMYTKCNNLSKTQKLFNSLPNHNLQSYNAIIVGYAQSDKGMEALGMFWLLRKSGLGLDEVSLSGAFRACAVIKGDLEGLQLWFEACRMFEEMVSRDAVSWNAIIAAHEQNGNEEKTLSLFVWMLQSGMEPDEFTYGSVLKACAG</sequence>
<dbReference type="NCBIfam" id="TIGR00756">
    <property type="entry name" value="PPR"/>
    <property type="match status" value="1"/>
</dbReference>
<proteinExistence type="predicted"/>
<evidence type="ECO:0000313" key="3">
    <source>
        <dbReference type="EMBL" id="RVX00757.1"/>
    </source>
</evidence>
<dbReference type="GO" id="GO:0003723">
    <property type="term" value="F:RNA binding"/>
    <property type="evidence" value="ECO:0007669"/>
    <property type="project" value="InterPro"/>
</dbReference>
<name>A0A438IVK9_VITVI</name>
<dbReference type="PANTHER" id="PTHR47926">
    <property type="entry name" value="PENTATRICOPEPTIDE REPEAT-CONTAINING PROTEIN"/>
    <property type="match status" value="1"/>
</dbReference>
<dbReference type="GO" id="GO:0009451">
    <property type="term" value="P:RNA modification"/>
    <property type="evidence" value="ECO:0007669"/>
    <property type="project" value="InterPro"/>
</dbReference>
<keyword evidence="1" id="KW-0677">Repeat</keyword>
<comment type="caution">
    <text evidence="3">The sequence shown here is derived from an EMBL/GenBank/DDBJ whole genome shotgun (WGS) entry which is preliminary data.</text>
</comment>
<accession>A0A438IVK9</accession>
<dbReference type="InterPro" id="IPR046960">
    <property type="entry name" value="PPR_At4g14850-like_plant"/>
</dbReference>
<reference evidence="3 4" key="1">
    <citation type="journal article" date="2018" name="PLoS Genet.">
        <title>Population sequencing reveals clonal diversity and ancestral inbreeding in the grapevine cultivar Chardonnay.</title>
        <authorList>
            <person name="Roach M.J."/>
            <person name="Johnson D.L."/>
            <person name="Bohlmann J."/>
            <person name="van Vuuren H.J."/>
            <person name="Jones S.J."/>
            <person name="Pretorius I.S."/>
            <person name="Schmidt S.A."/>
            <person name="Borneman A.R."/>
        </authorList>
    </citation>
    <scope>NUCLEOTIDE SEQUENCE [LARGE SCALE GENOMIC DNA]</scope>
    <source>
        <strain evidence="4">cv. Chardonnay</strain>
        <tissue evidence="3">Leaf</tissue>
    </source>
</reference>
<feature type="repeat" description="PPR" evidence="2">
    <location>
        <begin position="285"/>
        <end position="319"/>
    </location>
</feature>
<dbReference type="Pfam" id="PF01535">
    <property type="entry name" value="PPR"/>
    <property type="match status" value="1"/>
</dbReference>
<dbReference type="InterPro" id="IPR011990">
    <property type="entry name" value="TPR-like_helical_dom_sf"/>
</dbReference>
<evidence type="ECO:0000256" key="1">
    <source>
        <dbReference type="ARBA" id="ARBA00022737"/>
    </source>
</evidence>
<dbReference type="PROSITE" id="PS51375">
    <property type="entry name" value="PPR"/>
    <property type="match status" value="2"/>
</dbReference>
<protein>
    <submittedName>
        <fullName evidence="3">Pentatricopeptide repeat-containing protein, mitochondrial</fullName>
    </submittedName>
</protein>
<evidence type="ECO:0000256" key="2">
    <source>
        <dbReference type="PROSITE-ProRule" id="PRU00708"/>
    </source>
</evidence>
<dbReference type="Proteomes" id="UP000288805">
    <property type="component" value="Unassembled WGS sequence"/>
</dbReference>
<feature type="repeat" description="PPR" evidence="2">
    <location>
        <begin position="358"/>
        <end position="392"/>
    </location>
</feature>